<dbReference type="EMBL" id="CP007032">
    <property type="protein sequence ID" value="AHF06454.1"/>
    <property type="molecule type" value="Genomic_DNA"/>
</dbReference>
<dbReference type="RefSeq" id="WP_006715027.1">
    <property type="nucleotide sequence ID" value="NZ_CP007032.1"/>
</dbReference>
<keyword evidence="3" id="KW-1185">Reference proteome</keyword>
<dbReference type="Pfam" id="PF13487">
    <property type="entry name" value="HD_5"/>
    <property type="match status" value="1"/>
</dbReference>
<evidence type="ECO:0000313" key="3">
    <source>
        <dbReference type="Proteomes" id="UP000010847"/>
    </source>
</evidence>
<feature type="domain" description="HD-GYP" evidence="1">
    <location>
        <begin position="107"/>
        <end position="303"/>
    </location>
</feature>
<dbReference type="AlphaFoldDB" id="W0EB58"/>
<dbReference type="OrthoDB" id="9798833at2"/>
<gene>
    <name evidence="2" type="ORF">DESME_04805</name>
</gene>
<dbReference type="PANTHER" id="PTHR43155">
    <property type="entry name" value="CYCLIC DI-GMP PHOSPHODIESTERASE PA4108-RELATED"/>
    <property type="match status" value="1"/>
</dbReference>
<dbReference type="eggNOG" id="COG2206">
    <property type="taxonomic scope" value="Bacteria"/>
</dbReference>
<reference evidence="2 3" key="1">
    <citation type="submission" date="2013-12" db="EMBL/GenBank/DDBJ databases">
        <authorList>
            <consortium name="DOE Joint Genome Institute"/>
            <person name="Smidt H."/>
            <person name="Huntemann M."/>
            <person name="Han J."/>
            <person name="Chen A."/>
            <person name="Kyrpides N."/>
            <person name="Mavromatis K."/>
            <person name="Markowitz V."/>
            <person name="Palaniappan K."/>
            <person name="Ivanova N."/>
            <person name="Schaumberg A."/>
            <person name="Pati A."/>
            <person name="Liolios K."/>
            <person name="Nordberg H.P."/>
            <person name="Cantor M.N."/>
            <person name="Hua S.X."/>
            <person name="Woyke T."/>
        </authorList>
    </citation>
    <scope>NUCLEOTIDE SEQUENCE [LARGE SCALE GENOMIC DNA]</scope>
    <source>
        <strain evidence="3">DSM 15288</strain>
    </source>
</reference>
<dbReference type="STRING" id="871968.DESME_04805"/>
<dbReference type="SUPFAM" id="SSF109604">
    <property type="entry name" value="HD-domain/PDEase-like"/>
    <property type="match status" value="1"/>
</dbReference>
<organism evidence="2 3">
    <name type="scientific">Desulfitobacterium metallireducens DSM 15288</name>
    <dbReference type="NCBI Taxonomy" id="871968"/>
    <lineage>
        <taxon>Bacteria</taxon>
        <taxon>Bacillati</taxon>
        <taxon>Bacillota</taxon>
        <taxon>Clostridia</taxon>
        <taxon>Eubacteriales</taxon>
        <taxon>Desulfitobacteriaceae</taxon>
        <taxon>Desulfitobacterium</taxon>
    </lineage>
</organism>
<dbReference type="HOGENOM" id="CLU_000445_92_1_9"/>
<dbReference type="PANTHER" id="PTHR43155:SF2">
    <property type="entry name" value="CYCLIC DI-GMP PHOSPHODIESTERASE PA4108"/>
    <property type="match status" value="1"/>
</dbReference>
<dbReference type="PROSITE" id="PS51832">
    <property type="entry name" value="HD_GYP"/>
    <property type="match status" value="1"/>
</dbReference>
<dbReference type="GO" id="GO:0016787">
    <property type="term" value="F:hydrolase activity"/>
    <property type="evidence" value="ECO:0007669"/>
    <property type="project" value="UniProtKB-KW"/>
</dbReference>
<dbReference type="Gene3D" id="1.10.3210.10">
    <property type="entry name" value="Hypothetical protein af1432"/>
    <property type="match status" value="1"/>
</dbReference>
<dbReference type="InterPro" id="IPR037522">
    <property type="entry name" value="HD_GYP_dom"/>
</dbReference>
<dbReference type="SMART" id="SM00471">
    <property type="entry name" value="HDc"/>
    <property type="match status" value="1"/>
</dbReference>
<proteinExistence type="predicted"/>
<sequence length="356" mass="40063">MRLVNIAYVDEGSVLARPLVAPNGKVLLQAGIALSRSYIDKLARLGLDTMFIEDATFEDVEITSAVSLKTREVAYAAIQNINKNIDESRLVSGKLDEVKSAVRNIISDLLGNKGLLGNVIEIQGYDDYTFHHSVNTTIIALIMGIYMRWSDDKLLELGMGALMHDVGKIKVPSEIFNKIGPLTQEEFDEIKKHSEYGFEILRKNSDINIVSAHVALQHQERWDGSGYPRGLKGTQIHEYGRLAAVADVYEALTSKRIYRNAHQPYEAYEYLIANSDRLFEPKLVQNVFSKCITPYPTGTGIRLSNGQRGNVVKQNPSFPTRPYVRATHEFYSRLFSPIDYNLVEHPSLMIVGIENR</sequence>
<dbReference type="Proteomes" id="UP000010847">
    <property type="component" value="Chromosome"/>
</dbReference>
<name>W0EB58_9FIRM</name>
<dbReference type="KEGG" id="dmt:DESME_04805"/>
<keyword evidence="2" id="KW-0378">Hydrolase</keyword>
<protein>
    <submittedName>
        <fullName evidence="2">Phosphohydrolase</fullName>
    </submittedName>
</protein>
<evidence type="ECO:0000259" key="1">
    <source>
        <dbReference type="PROSITE" id="PS51832"/>
    </source>
</evidence>
<dbReference type="CDD" id="cd00077">
    <property type="entry name" value="HDc"/>
    <property type="match status" value="1"/>
</dbReference>
<dbReference type="InterPro" id="IPR003607">
    <property type="entry name" value="HD/PDEase_dom"/>
</dbReference>
<accession>W0EB58</accession>
<evidence type="ECO:0000313" key="2">
    <source>
        <dbReference type="EMBL" id="AHF06454.1"/>
    </source>
</evidence>